<keyword evidence="2" id="KW-0812">Transmembrane</keyword>
<sequence>MENLLDTEALILPEEDATDNINNSKKTNIWGVYKKLERKKSLLGKVEKALETISNDLLNNNQNNNIFDQAVSSEIKYDLTKSDANIDNLYNLHEEYRKSEYNTKCLRDKLSEEISSLEGRLKKEIEKAIKIKEREELLKHRNGVLQEENTALQRSLEGLKMILKNMDEEKSIRNYGDKTEFFRKTQSDKSANALNMMTSAGCEKVENKTRYPYTNFIREEEPPSGKRVKNINVNDIGLFTVNNTYENTSKSARNYEKQYDIANECVMCNKDSEDLDELLSIFETFRSTTNNCCFCPARSCTPPKSGIIYSHTDDLPFTNSEYRFRNASRRRKKLTHQYQQLQIHNGKEEEDYILEDKKRMFSFGASFLIAIAIFISLYYRYTNY</sequence>
<keyword evidence="2" id="KW-1133">Transmembrane helix</keyword>
<gene>
    <name evidence="3" type="ORF">OCTVUL_1B021087</name>
</gene>
<keyword evidence="4" id="KW-1185">Reference proteome</keyword>
<name>A0AA36BDY2_OCTVU</name>
<dbReference type="EMBL" id="OX597827">
    <property type="protein sequence ID" value="CAI9732670.1"/>
    <property type="molecule type" value="Genomic_DNA"/>
</dbReference>
<dbReference type="AlphaFoldDB" id="A0AA36BDY2"/>
<evidence type="ECO:0000256" key="2">
    <source>
        <dbReference type="SAM" id="Phobius"/>
    </source>
</evidence>
<reference evidence="3" key="1">
    <citation type="submission" date="2023-08" db="EMBL/GenBank/DDBJ databases">
        <authorList>
            <person name="Alioto T."/>
            <person name="Alioto T."/>
            <person name="Gomez Garrido J."/>
        </authorList>
    </citation>
    <scope>NUCLEOTIDE SEQUENCE</scope>
</reference>
<feature type="transmembrane region" description="Helical" evidence="2">
    <location>
        <begin position="360"/>
        <end position="379"/>
    </location>
</feature>
<feature type="coiled-coil region" evidence="1">
    <location>
        <begin position="107"/>
        <end position="169"/>
    </location>
</feature>
<protein>
    <submittedName>
        <fullName evidence="3">Uncharacterized protein</fullName>
    </submittedName>
</protein>
<organism evidence="3 4">
    <name type="scientific">Octopus vulgaris</name>
    <name type="common">Common octopus</name>
    <dbReference type="NCBI Taxonomy" id="6645"/>
    <lineage>
        <taxon>Eukaryota</taxon>
        <taxon>Metazoa</taxon>
        <taxon>Spiralia</taxon>
        <taxon>Lophotrochozoa</taxon>
        <taxon>Mollusca</taxon>
        <taxon>Cephalopoda</taxon>
        <taxon>Coleoidea</taxon>
        <taxon>Octopodiformes</taxon>
        <taxon>Octopoda</taxon>
        <taxon>Incirrata</taxon>
        <taxon>Octopodidae</taxon>
        <taxon>Octopus</taxon>
    </lineage>
</organism>
<keyword evidence="1" id="KW-0175">Coiled coil</keyword>
<proteinExistence type="predicted"/>
<evidence type="ECO:0000313" key="3">
    <source>
        <dbReference type="EMBL" id="CAI9732670.1"/>
    </source>
</evidence>
<evidence type="ECO:0000313" key="4">
    <source>
        <dbReference type="Proteomes" id="UP001162480"/>
    </source>
</evidence>
<dbReference type="Proteomes" id="UP001162480">
    <property type="component" value="Chromosome 14"/>
</dbReference>
<keyword evidence="2" id="KW-0472">Membrane</keyword>
<accession>A0AA36BDY2</accession>
<evidence type="ECO:0000256" key="1">
    <source>
        <dbReference type="SAM" id="Coils"/>
    </source>
</evidence>